<dbReference type="PANTHER" id="PTHR22748:SF6">
    <property type="entry name" value="DNA-(APURINIC OR APYRIMIDINIC SITE) ENDONUCLEASE"/>
    <property type="match status" value="1"/>
</dbReference>
<proteinExistence type="inferred from homology"/>
<dbReference type="InterPro" id="IPR036691">
    <property type="entry name" value="Endo/exonu/phosph_ase_sf"/>
</dbReference>
<feature type="site" description="Important for catalytic activity" evidence="7">
    <location>
        <position position="226"/>
    </location>
</feature>
<feature type="active site" evidence="5">
    <location>
        <position position="113"/>
    </location>
</feature>
<feature type="binding site" evidence="6">
    <location>
        <position position="10"/>
    </location>
    <ligand>
        <name>Mg(2+)</name>
        <dbReference type="ChEBI" id="CHEBI:18420"/>
        <label>1</label>
    </ligand>
</feature>
<dbReference type="InterPro" id="IPR004808">
    <property type="entry name" value="AP_endonuc_1"/>
</dbReference>
<keyword evidence="11" id="KW-1185">Reference proteome</keyword>
<feature type="domain" description="Endonuclease/exonuclease/phosphatase" evidence="9">
    <location>
        <begin position="7"/>
        <end position="252"/>
    </location>
</feature>
<evidence type="ECO:0000256" key="2">
    <source>
        <dbReference type="ARBA" id="ARBA00022723"/>
    </source>
</evidence>
<sequence>MNSIKIASWNVCGLRSLLKKNALDKLIETENPDILCLNETMLQTKNVKEIDKLIPQYHYQYYACSEARKGYSGVAILTKTEPISVTTQNIEKHDREGRTLVAEFPYFFLISTYVPNVGAELKRMDYRIDEWDSDIRTTLNSYQERKPVIWCGDFNVVHEDIDIYDIRGKECYGCCTPQERGSFRKTLAETRMIDTFRFLHPGEKAWSYFSRRNVKAKEKGQGWRIDYVLASRELESKLTDAYTRTDIEGSDHHPIVAVFNNLD</sequence>
<evidence type="ECO:0000256" key="7">
    <source>
        <dbReference type="PIRSR" id="PIRSR604808-3"/>
    </source>
</evidence>
<dbReference type="Proteomes" id="UP000187209">
    <property type="component" value="Unassembled WGS sequence"/>
</dbReference>
<dbReference type="NCBIfam" id="TIGR00195">
    <property type="entry name" value="exoDNase_III"/>
    <property type="match status" value="1"/>
</dbReference>
<evidence type="ECO:0000313" key="11">
    <source>
        <dbReference type="Proteomes" id="UP000187209"/>
    </source>
</evidence>
<feature type="binding site" evidence="6">
    <location>
        <position position="251"/>
    </location>
    <ligand>
        <name>Mg(2+)</name>
        <dbReference type="ChEBI" id="CHEBI:18420"/>
        <label>1</label>
    </ligand>
</feature>
<keyword evidence="3" id="KW-0378">Hydrolase</keyword>
<comment type="caution">
    <text evidence="10">The sequence shown here is derived from an EMBL/GenBank/DDBJ whole genome shotgun (WGS) entry which is preliminary data.</text>
</comment>
<keyword evidence="2 6" id="KW-0479">Metal-binding</keyword>
<dbReference type="Gene3D" id="3.60.10.10">
    <property type="entry name" value="Endonuclease/exonuclease/phosphatase"/>
    <property type="match status" value="1"/>
</dbReference>
<feature type="site" description="Interaction with DNA substrate" evidence="7">
    <location>
        <position position="252"/>
    </location>
</feature>
<feature type="binding site" evidence="6">
    <location>
        <position position="252"/>
    </location>
    <ligand>
        <name>Mg(2+)</name>
        <dbReference type="ChEBI" id="CHEBI:18420"/>
        <label>1</label>
    </ligand>
</feature>
<dbReference type="CDD" id="cd09087">
    <property type="entry name" value="Ape1-like_AP-endo"/>
    <property type="match status" value="1"/>
</dbReference>
<evidence type="ECO:0000256" key="1">
    <source>
        <dbReference type="ARBA" id="ARBA00007092"/>
    </source>
</evidence>
<evidence type="ECO:0000256" key="6">
    <source>
        <dbReference type="PIRSR" id="PIRSR604808-2"/>
    </source>
</evidence>
<comment type="similarity">
    <text evidence="1 8">Belongs to the DNA repair enzymes AP/ExoA family.</text>
</comment>
<dbReference type="PANTHER" id="PTHR22748">
    <property type="entry name" value="AP ENDONUCLEASE"/>
    <property type="match status" value="1"/>
</dbReference>
<keyword evidence="6" id="KW-0464">Manganese</keyword>
<protein>
    <recommendedName>
        <fullName evidence="9">Endonuclease/exonuclease/phosphatase domain-containing protein</fullName>
    </recommendedName>
</protein>
<dbReference type="EMBL" id="MPUH01000526">
    <property type="protein sequence ID" value="OMJ78347.1"/>
    <property type="molecule type" value="Genomic_DNA"/>
</dbReference>
<dbReference type="PROSITE" id="PS51435">
    <property type="entry name" value="AP_NUCLEASE_F1_4"/>
    <property type="match status" value="1"/>
</dbReference>
<keyword evidence="8" id="KW-0234">DNA repair</keyword>
<organism evidence="10 11">
    <name type="scientific">Stentor coeruleus</name>
    <dbReference type="NCBI Taxonomy" id="5963"/>
    <lineage>
        <taxon>Eukaryota</taxon>
        <taxon>Sar</taxon>
        <taxon>Alveolata</taxon>
        <taxon>Ciliophora</taxon>
        <taxon>Postciliodesmatophora</taxon>
        <taxon>Heterotrichea</taxon>
        <taxon>Heterotrichida</taxon>
        <taxon>Stentoridae</taxon>
        <taxon>Stentor</taxon>
    </lineage>
</organism>
<feature type="site" description="Transition state stabilizer" evidence="7">
    <location>
        <position position="155"/>
    </location>
</feature>
<reference evidence="10 11" key="1">
    <citation type="submission" date="2016-11" db="EMBL/GenBank/DDBJ databases">
        <title>The macronuclear genome of Stentor coeruleus: a giant cell with tiny introns.</title>
        <authorList>
            <person name="Slabodnick M."/>
            <person name="Ruby J.G."/>
            <person name="Reiff S.B."/>
            <person name="Swart E.C."/>
            <person name="Gosai S."/>
            <person name="Prabakaran S."/>
            <person name="Witkowska E."/>
            <person name="Larue G.E."/>
            <person name="Fisher S."/>
            <person name="Freeman R.M."/>
            <person name="Gunawardena J."/>
            <person name="Chu W."/>
            <person name="Stover N.A."/>
            <person name="Gregory B.D."/>
            <person name="Nowacki M."/>
            <person name="Derisi J."/>
            <person name="Roy S.W."/>
            <person name="Marshall W.F."/>
            <person name="Sood P."/>
        </authorList>
    </citation>
    <scope>NUCLEOTIDE SEQUENCE [LARGE SCALE GENOMIC DNA]</scope>
    <source>
        <strain evidence="10">WM001</strain>
    </source>
</reference>
<evidence type="ECO:0000313" key="10">
    <source>
        <dbReference type="EMBL" id="OMJ78347.1"/>
    </source>
</evidence>
<dbReference type="GO" id="GO:0006284">
    <property type="term" value="P:base-excision repair"/>
    <property type="evidence" value="ECO:0007669"/>
    <property type="project" value="TreeGrafter"/>
</dbReference>
<evidence type="ECO:0000256" key="4">
    <source>
        <dbReference type="ARBA" id="ARBA00022842"/>
    </source>
</evidence>
<dbReference type="GO" id="GO:0008081">
    <property type="term" value="F:phosphoric diester hydrolase activity"/>
    <property type="evidence" value="ECO:0007669"/>
    <property type="project" value="TreeGrafter"/>
</dbReference>
<feature type="active site" description="Proton acceptor" evidence="5">
    <location>
        <position position="252"/>
    </location>
</feature>
<accession>A0A1R2BNJ2</accession>
<gene>
    <name evidence="10" type="ORF">SteCoe_21865</name>
</gene>
<comment type="cofactor">
    <cofactor evidence="6 8">
        <name>Mg(2+)</name>
        <dbReference type="ChEBI" id="CHEBI:18420"/>
    </cofactor>
    <cofactor evidence="6 8">
        <name>Mn(2+)</name>
        <dbReference type="ChEBI" id="CHEBI:29035"/>
    </cofactor>
    <text evidence="6 8">Probably binds two magnesium or manganese ions per subunit.</text>
</comment>
<evidence type="ECO:0000256" key="8">
    <source>
        <dbReference type="RuleBase" id="RU362131"/>
    </source>
</evidence>
<keyword evidence="8" id="KW-0227">DNA damage</keyword>
<dbReference type="GO" id="GO:0005634">
    <property type="term" value="C:nucleus"/>
    <property type="evidence" value="ECO:0007669"/>
    <property type="project" value="TreeGrafter"/>
</dbReference>
<evidence type="ECO:0000256" key="5">
    <source>
        <dbReference type="PIRSR" id="PIRSR604808-1"/>
    </source>
</evidence>
<keyword evidence="4 6" id="KW-0460">Magnesium</keyword>
<feature type="binding site" evidence="6">
    <location>
        <position position="153"/>
    </location>
    <ligand>
        <name>Mg(2+)</name>
        <dbReference type="ChEBI" id="CHEBI:18420"/>
        <label>1</label>
    </ligand>
</feature>
<name>A0A1R2BNJ2_9CILI</name>
<dbReference type="InterPro" id="IPR005135">
    <property type="entry name" value="Endo/exonuclease/phosphatase"/>
</dbReference>
<dbReference type="OrthoDB" id="498125at2759"/>
<dbReference type="Pfam" id="PF03372">
    <property type="entry name" value="Exo_endo_phos"/>
    <property type="match status" value="1"/>
</dbReference>
<feature type="active site" description="Proton donor/acceptor" evidence="5">
    <location>
        <position position="153"/>
    </location>
</feature>
<dbReference type="GO" id="GO:0003906">
    <property type="term" value="F:DNA-(apurinic or apyrimidinic site) endonuclease activity"/>
    <property type="evidence" value="ECO:0007669"/>
    <property type="project" value="TreeGrafter"/>
</dbReference>
<feature type="binding site" evidence="6">
    <location>
        <position position="39"/>
    </location>
    <ligand>
        <name>Mg(2+)</name>
        <dbReference type="ChEBI" id="CHEBI:18420"/>
        <label>1</label>
    </ligand>
</feature>
<evidence type="ECO:0000256" key="3">
    <source>
        <dbReference type="ARBA" id="ARBA00022801"/>
    </source>
</evidence>
<dbReference type="GO" id="GO:0046872">
    <property type="term" value="F:metal ion binding"/>
    <property type="evidence" value="ECO:0007669"/>
    <property type="project" value="UniProtKB-KW"/>
</dbReference>
<feature type="binding site" evidence="6">
    <location>
        <position position="155"/>
    </location>
    <ligand>
        <name>Mg(2+)</name>
        <dbReference type="ChEBI" id="CHEBI:18420"/>
        <label>1</label>
    </ligand>
</feature>
<dbReference type="GO" id="GO:0008311">
    <property type="term" value="F:double-stranded DNA 3'-5' DNA exonuclease activity"/>
    <property type="evidence" value="ECO:0007669"/>
    <property type="project" value="TreeGrafter"/>
</dbReference>
<dbReference type="AlphaFoldDB" id="A0A1R2BNJ2"/>
<dbReference type="NCBIfam" id="TIGR00633">
    <property type="entry name" value="xth"/>
    <property type="match status" value="1"/>
</dbReference>
<evidence type="ECO:0000259" key="9">
    <source>
        <dbReference type="Pfam" id="PF03372"/>
    </source>
</evidence>
<dbReference type="SUPFAM" id="SSF56219">
    <property type="entry name" value="DNase I-like"/>
    <property type="match status" value="1"/>
</dbReference>